<keyword evidence="1" id="KW-0175">Coiled coil</keyword>
<proteinExistence type="predicted"/>
<accession>A0ABV3RRT0</accession>
<evidence type="ECO:0000313" key="3">
    <source>
        <dbReference type="Proteomes" id="UP001556098"/>
    </source>
</evidence>
<sequence length="1696" mass="185822">MTPQQADFIERFLKVPKLFKRKEMKERRKAAAEDFRLFNTELDLVREEIMGIDDPAMRSMLLAQLAAAEKVIEQDPENLDFAGGHQQLADVQAAIVLHTRKADAERAFGQLETAIGRMEKDHPLVLRGGGADAQSDIALTWAWIEEKYRSGMAANNPADLDSALRAMGRLEVMMRDAVRAAENPFETRLAEVGDAKAAAQDSLGAEVRQARQSLLDTFNQLAALRDKLTAIFGEGHVPLAFSMGATALKAKLDAAVDAVPGDLPGMAEDAGGDMAKLRKQAEKTFAQAEVWRRDLEAFAVRYAVMKAHPQRAEPLFVKPEFDKVTAAYRAARAKAEGHEYAQASTDLAVVRHDLKDALDFADDHANYAALVTEREQLLATLPAPASLPFDNLREDHAAATKLLADAKQAHQARQMTAALALLNQIPGAVADLLALNRFAKEYKRDEKTWKRRQARFAANYASEIQTLLEDDIAYCLRAGEAAQADAARGELRSAAGQFRKLLGYQRKVLNQADYLKGYLAERAVFAARLEETKVRKGPEGRIAIESYYQALQGDEAKRASAEAKGDFKLANAMCQRLKPQHAEMLALADQAKAYLAEKTTFDAELAKLSGKTTAAALEAKSTAEEMLANAVAATVRGNWLAATNLLENAVLEIKRAVDDLETAELIDGLQSDSVALSASSDFGEVYAVFARAHDHASGLDTEGWFAEDLAAAERTARSVEALMKDDLNRAQSTLNDAIEACKTIALKVTATRSYGAQRAALDTVIAQAEAAKADGVIDAEIETAEKARDDAEALAEGPGNDLAGAIKRLGEGQAAARLGIDAMALYKSAVRTARRKVQESLTAFARPAHAPKLIAYAERLQGEVDKMNAAFDNRKLAEAATLAEKVTELEAAYRSTFQDYQTAERYIADNVRGKQGIEMTHASTTEEALEITRLTATMDELHAKGSFAASLHTAKQVKSLMSKARKKAGAFDQYLLVKVACEKELDKLELRATPDAGPAQEAIAELRRAFDAALEKESLQNYGGAEKSLQGFLSSCQEAAAAMDVYDRCLLQKTRAEKALARVQERRSPAVEPLLTRLEGKDANAGRRLAAFDFAAATDLFVELQDDCAAALTAAERTEDLGEAINEIKVIAEDDLDALLAAIDSAEARLDEQSREPSAMYVHPEIMEALGLLSTARDQAAESFADARRDLEKGVDACLQIVLLLAQYDQLNASAKVARDLAQALRKDHPLRKKAGHADVARDEIDARMTALEVSMNAARAAKSNRAQTQTDIEDTITALRELRHVLDAHLDYVTTREPAEERLAELEKGEHRHLIREDLTEARRGLDTAATRAADRNHKSAGTEVKAANVWLDMAALRIKLAKNAAPTPEELKAILAAPDGLDKIDGIVAGLEADTQRKVMATAFEARFGCKLKVNKAGGTDRNGVAASEQDMEKPALNIRKFYEAMSKLPPSDTLDNDSLLTFIYLDDKASSSSYSSGEKRIAMREGDDRNSRIYAIAIEHEIGKLHDSAIPKAGEERTAFSWNTLHEVGHAVDDKLGYMNKHGERLAGWKVYGADVTEAATAIAGKFDFDADYIAEYMLSAEGRKLPIPDPVGCDFHEWRRRMEECRMFVDRARHGNKPWSSASVAAACAIGRHTYVESYDKKWARYLTEARQYGVSGYQFRAPGEWFSEIYAALHSDRLNDSHPHKTEFESL</sequence>
<keyword evidence="3" id="KW-1185">Reference proteome</keyword>
<reference evidence="2 3" key="1">
    <citation type="submission" date="2024-07" db="EMBL/GenBank/DDBJ databases">
        <title>Marimonas sp.nov., isolated from tidal-flat sediment.</title>
        <authorList>
            <person name="Jayan J.N."/>
            <person name="Lee S.S."/>
        </authorList>
    </citation>
    <scope>NUCLEOTIDE SEQUENCE [LARGE SCALE GENOMIC DNA]</scope>
    <source>
        <strain evidence="2 3">MJW-29</strain>
    </source>
</reference>
<dbReference type="Proteomes" id="UP001556098">
    <property type="component" value="Unassembled WGS sequence"/>
</dbReference>
<protein>
    <submittedName>
        <fullName evidence="2">Uncharacterized protein</fullName>
    </submittedName>
</protein>
<name>A0ABV3RRT0_9RHOB</name>
<evidence type="ECO:0000256" key="1">
    <source>
        <dbReference type="SAM" id="Coils"/>
    </source>
</evidence>
<evidence type="ECO:0000313" key="2">
    <source>
        <dbReference type="EMBL" id="MEW9921712.1"/>
    </source>
</evidence>
<dbReference type="EMBL" id="JBFNXX010000019">
    <property type="protein sequence ID" value="MEW9921712.1"/>
    <property type="molecule type" value="Genomic_DNA"/>
</dbReference>
<organism evidence="2 3">
    <name type="scientific">Sulfitobacter sediminis</name>
    <dbReference type="NCBI Taxonomy" id="3234186"/>
    <lineage>
        <taxon>Bacteria</taxon>
        <taxon>Pseudomonadati</taxon>
        <taxon>Pseudomonadota</taxon>
        <taxon>Alphaproteobacteria</taxon>
        <taxon>Rhodobacterales</taxon>
        <taxon>Roseobacteraceae</taxon>
        <taxon>Sulfitobacter</taxon>
    </lineage>
</organism>
<comment type="caution">
    <text evidence="2">The sequence shown here is derived from an EMBL/GenBank/DDBJ whole genome shotgun (WGS) entry which is preliminary data.</text>
</comment>
<gene>
    <name evidence="2" type="ORF">AB2B41_19055</name>
</gene>
<dbReference type="RefSeq" id="WP_367879409.1">
    <property type="nucleotide sequence ID" value="NZ_JBFNXX010000019.1"/>
</dbReference>
<feature type="coiled-coil region" evidence="1">
    <location>
        <begin position="1129"/>
        <end position="1156"/>
    </location>
</feature>